<keyword evidence="1" id="KW-1133">Transmembrane helix</keyword>
<proteinExistence type="predicted"/>
<keyword evidence="1" id="KW-0472">Membrane</keyword>
<name>A0A3S4XW73_9PAST</name>
<dbReference type="KEGG" id="rpne:NCTC8284_03732"/>
<dbReference type="Proteomes" id="UP000278733">
    <property type="component" value="Chromosome"/>
</dbReference>
<evidence type="ECO:0000313" key="3">
    <source>
        <dbReference type="Proteomes" id="UP000278733"/>
    </source>
</evidence>
<keyword evidence="1" id="KW-0812">Transmembrane</keyword>
<gene>
    <name evidence="2" type="ORF">NCTC8284_03732</name>
</gene>
<reference evidence="2 3" key="1">
    <citation type="submission" date="2018-12" db="EMBL/GenBank/DDBJ databases">
        <authorList>
            <consortium name="Pathogen Informatics"/>
        </authorList>
    </citation>
    <scope>NUCLEOTIDE SEQUENCE [LARGE SCALE GENOMIC DNA]</scope>
    <source>
        <strain evidence="2 3">NCTC8284</strain>
    </source>
</reference>
<dbReference type="EMBL" id="LR134405">
    <property type="protein sequence ID" value="VEH68498.1"/>
    <property type="molecule type" value="Genomic_DNA"/>
</dbReference>
<feature type="transmembrane region" description="Helical" evidence="1">
    <location>
        <begin position="46"/>
        <end position="64"/>
    </location>
</feature>
<accession>A0A3S4XW73</accession>
<evidence type="ECO:0000256" key="1">
    <source>
        <dbReference type="SAM" id="Phobius"/>
    </source>
</evidence>
<dbReference type="AlphaFoldDB" id="A0A3S4XW73"/>
<organism evidence="2 3">
    <name type="scientific">Rodentibacter pneumotropicus</name>
    <dbReference type="NCBI Taxonomy" id="758"/>
    <lineage>
        <taxon>Bacteria</taxon>
        <taxon>Pseudomonadati</taxon>
        <taxon>Pseudomonadota</taxon>
        <taxon>Gammaproteobacteria</taxon>
        <taxon>Pasteurellales</taxon>
        <taxon>Pasteurellaceae</taxon>
        <taxon>Rodentibacter</taxon>
    </lineage>
</organism>
<sequence length="92" mass="10669">MDIKGKNLENNGTIAARFNKIYVEKLDNKKDILAEKTLDISTFGNILSQIILLRMMVITIMGLFKVKELRTLRLDSLISTQLLINYRRLEKN</sequence>
<protein>
    <submittedName>
        <fullName evidence="2">Uncharacterized protein</fullName>
    </submittedName>
</protein>
<evidence type="ECO:0000313" key="2">
    <source>
        <dbReference type="EMBL" id="VEH68498.1"/>
    </source>
</evidence>